<proteinExistence type="predicted"/>
<dbReference type="HOGENOM" id="CLU_2376246_0_0_1"/>
<evidence type="ECO:0000256" key="1">
    <source>
        <dbReference type="SAM" id="MobiDB-lite"/>
    </source>
</evidence>
<dbReference type="AlphaFoldDB" id="A0A0D9YDK7"/>
<name>A0A0D9YDK7_9ORYZ</name>
<dbReference type="Proteomes" id="UP000026961">
    <property type="component" value="Chromosome 1"/>
</dbReference>
<feature type="region of interest" description="Disordered" evidence="1">
    <location>
        <begin position="1"/>
        <end position="20"/>
    </location>
</feature>
<organism evidence="2">
    <name type="scientific">Oryza glumipatula</name>
    <dbReference type="NCBI Taxonomy" id="40148"/>
    <lineage>
        <taxon>Eukaryota</taxon>
        <taxon>Viridiplantae</taxon>
        <taxon>Streptophyta</taxon>
        <taxon>Embryophyta</taxon>
        <taxon>Tracheophyta</taxon>
        <taxon>Spermatophyta</taxon>
        <taxon>Magnoliopsida</taxon>
        <taxon>Liliopsida</taxon>
        <taxon>Poales</taxon>
        <taxon>Poaceae</taxon>
        <taxon>BOP clade</taxon>
        <taxon>Oryzoideae</taxon>
        <taxon>Oryzeae</taxon>
        <taxon>Oryzinae</taxon>
        <taxon>Oryza</taxon>
    </lineage>
</organism>
<evidence type="ECO:0000313" key="2">
    <source>
        <dbReference type="EnsemblPlants" id="OGLUM01G31460.1"/>
    </source>
</evidence>
<dbReference type="EnsemblPlants" id="OGLUM01G31460.1">
    <property type="protein sequence ID" value="OGLUM01G31460.1"/>
    <property type="gene ID" value="OGLUM01G31460"/>
</dbReference>
<protein>
    <submittedName>
        <fullName evidence="2">Uncharacterized protein</fullName>
    </submittedName>
</protein>
<feature type="compositionally biased region" description="Basic and acidic residues" evidence="1">
    <location>
        <begin position="79"/>
        <end position="89"/>
    </location>
</feature>
<reference evidence="2" key="1">
    <citation type="submission" date="2013-08" db="EMBL/GenBank/DDBJ databases">
        <title>Oryza genome evolution.</title>
        <authorList>
            <person name="Wing R.A."/>
            <person name="Panaud O."/>
            <person name="Oliveira A.C."/>
        </authorList>
    </citation>
    <scope>NUCLEOTIDE SEQUENCE</scope>
</reference>
<feature type="region of interest" description="Disordered" evidence="1">
    <location>
        <begin position="74"/>
        <end position="95"/>
    </location>
</feature>
<accession>A0A0D9YDK7</accession>
<evidence type="ECO:0000313" key="3">
    <source>
        <dbReference type="Proteomes" id="UP000026961"/>
    </source>
</evidence>
<reference evidence="2" key="3">
    <citation type="submission" date="2018-05" db="EMBL/GenBank/DDBJ databases">
        <title>OgluRS3 (Oryza glumaepatula Reference Sequence Version 3).</title>
        <authorList>
            <person name="Zhang J."/>
            <person name="Kudrna D."/>
            <person name="Lee S."/>
            <person name="Talag J."/>
            <person name="Welchert J."/>
            <person name="Wing R.A."/>
        </authorList>
    </citation>
    <scope>NUCLEOTIDE SEQUENCE [LARGE SCALE GENOMIC DNA]</scope>
</reference>
<keyword evidence="3" id="KW-1185">Reference proteome</keyword>
<dbReference type="Gramene" id="OGLUM01G31460.1">
    <property type="protein sequence ID" value="OGLUM01G31460.1"/>
    <property type="gene ID" value="OGLUM01G31460"/>
</dbReference>
<reference evidence="2" key="2">
    <citation type="submission" date="2015-04" db="UniProtKB">
        <authorList>
            <consortium name="EnsemblPlants"/>
        </authorList>
    </citation>
    <scope>IDENTIFICATION</scope>
</reference>
<sequence>MAPATARGSNPRLGFEPAAAGGLGQAGARALGESGGDCRCRQRGRVGHQGGGVSGWWWRGPCDSRCEMLEAARRHRHGHNADPKSEKGRSFSLLH</sequence>